<feature type="domain" description="Peptidase C1A papain C-terminal" evidence="12">
    <location>
        <begin position="284"/>
        <end position="504"/>
    </location>
</feature>
<evidence type="ECO:0000256" key="11">
    <source>
        <dbReference type="SAM" id="Phobius"/>
    </source>
</evidence>
<dbReference type="CDD" id="cd02248">
    <property type="entry name" value="Peptidase_C1A"/>
    <property type="match status" value="1"/>
</dbReference>
<dbReference type="InterPro" id="IPR039417">
    <property type="entry name" value="Peptidase_C1A_papain-like"/>
</dbReference>
<reference evidence="14 15" key="1">
    <citation type="submission" date="2016-06" db="EMBL/GenBank/DDBJ databases">
        <authorList>
            <consortium name="Pathogen Informatics"/>
        </authorList>
    </citation>
    <scope>NUCLEOTIDE SEQUENCE [LARGE SCALE GENOMIC DNA]</scope>
    <source>
        <strain evidence="14">PmlGA01</strain>
    </source>
</reference>
<keyword evidence="7" id="KW-0865">Zymogen</keyword>
<evidence type="ECO:0000256" key="1">
    <source>
        <dbReference type="ARBA" id="ARBA00004606"/>
    </source>
</evidence>
<dbReference type="EMBL" id="LT594497">
    <property type="protein sequence ID" value="SBT71251.1"/>
    <property type="molecule type" value="Genomic_DNA"/>
</dbReference>
<evidence type="ECO:0000256" key="2">
    <source>
        <dbReference type="ARBA" id="ARBA00008455"/>
    </source>
</evidence>
<keyword evidence="5 11" id="KW-1133">Transmembrane helix</keyword>
<feature type="transmembrane region" description="Helical" evidence="11">
    <location>
        <begin position="36"/>
        <end position="55"/>
    </location>
</feature>
<dbReference type="SMART" id="SM00848">
    <property type="entry name" value="Inhibitor_I29"/>
    <property type="match status" value="1"/>
</dbReference>
<dbReference type="PANTHER" id="PTHR12411">
    <property type="entry name" value="CYSTEINE PROTEASE FAMILY C1-RELATED"/>
    <property type="match status" value="1"/>
</dbReference>
<dbReference type="InterPro" id="IPR000668">
    <property type="entry name" value="Peptidase_C1A_C"/>
</dbReference>
<keyword evidence="9" id="KW-0325">Glycoprotein</keyword>
<dbReference type="GO" id="GO:0008234">
    <property type="term" value="F:cysteine-type peptidase activity"/>
    <property type="evidence" value="ECO:0007669"/>
    <property type="project" value="InterPro"/>
</dbReference>
<evidence type="ECO:0000256" key="8">
    <source>
        <dbReference type="ARBA" id="ARBA00023157"/>
    </source>
</evidence>
<evidence type="ECO:0000313" key="14">
    <source>
        <dbReference type="EMBL" id="SBT71251.1"/>
    </source>
</evidence>
<keyword evidence="4" id="KW-0735">Signal-anchor</keyword>
<evidence type="ECO:0000256" key="6">
    <source>
        <dbReference type="ARBA" id="ARBA00023136"/>
    </source>
</evidence>
<evidence type="ECO:0000313" key="15">
    <source>
        <dbReference type="Proteomes" id="UP000219799"/>
    </source>
</evidence>
<sequence>MEYHVEYSNDKYVKPEKELFVEKTEESSSSKKKKNLLIIFSISAICIFACSVIYISKLGPNSEIFNNSSTEIVNDDFVINSLLKSKSGKKLIVSKIEELISAYDKNEENLEKGNENTNMIIALDSSNSSSSSSSSSNNYNENNNDNSSSYKKRFGNLKVVNKQSIVNFFDTKFLMNNLETASAFYTFIKEHHRKYKNVDEMQEKFLIFSENFKKINLHNKSNNLYKKKINRFADLTFEEVKNKLLTLKKFDTSDSNNSNGHKRAHLSNYEDVLNKYKPKDAVLDYVRYDWRLHKGVTPVKDQGNCGSCWAFSVVGVIESQYAIRKNEMIFVSEQELVDCSLHNFGCDGGFTSLAFEDIIDIGGLCTEDEYPYVANMPEMCQVDSCQKKYTINSYVEVPEDKYKEAIQFVGPITISVAASEDFIYYDEGIFDGECAGELNHAVSIVGYGVEEKYNSVTKKNDKHYYYIIKNSWGKYWGENGYMRIKTDEFGLKKTCSLDEAYIPLVE</sequence>
<proteinExistence type="inferred from homology"/>
<evidence type="ECO:0000256" key="7">
    <source>
        <dbReference type="ARBA" id="ARBA00023145"/>
    </source>
</evidence>
<dbReference type="InterPro" id="IPR000169">
    <property type="entry name" value="Pept_cys_AS"/>
</dbReference>
<keyword evidence="3 11" id="KW-0812">Transmembrane</keyword>
<feature type="domain" description="Cathepsin propeptide inhibitor" evidence="13">
    <location>
        <begin position="184"/>
        <end position="240"/>
    </location>
</feature>
<accession>A0A1C3KCG2</accession>
<comment type="subcellular location">
    <subcellularLocation>
        <location evidence="1">Membrane</location>
        <topology evidence="1">Single-pass type II membrane protein</topology>
    </subcellularLocation>
</comment>
<dbReference type="Gene3D" id="1.10.287.2250">
    <property type="match status" value="1"/>
</dbReference>
<dbReference type="SMART" id="SM00645">
    <property type="entry name" value="Pept_C1"/>
    <property type="match status" value="1"/>
</dbReference>
<dbReference type="PRINTS" id="PR00705">
    <property type="entry name" value="PAPAIN"/>
</dbReference>
<evidence type="ECO:0000256" key="4">
    <source>
        <dbReference type="ARBA" id="ARBA00022968"/>
    </source>
</evidence>
<keyword evidence="8" id="KW-1015">Disulfide bond</keyword>
<dbReference type="Pfam" id="PF00112">
    <property type="entry name" value="Peptidase_C1"/>
    <property type="match status" value="1"/>
</dbReference>
<dbReference type="VEuPathDB" id="PlasmoDB:PmUG01_09024600"/>
<dbReference type="InterPro" id="IPR013201">
    <property type="entry name" value="Prot_inhib_I29"/>
</dbReference>
<feature type="region of interest" description="Disordered" evidence="10">
    <location>
        <begin position="125"/>
        <end position="147"/>
    </location>
</feature>
<dbReference type="AlphaFoldDB" id="A0A1C3KCG2"/>
<evidence type="ECO:0000256" key="9">
    <source>
        <dbReference type="ARBA" id="ARBA00023180"/>
    </source>
</evidence>
<dbReference type="SUPFAM" id="SSF54001">
    <property type="entry name" value="Cysteine proteinases"/>
    <property type="match status" value="1"/>
</dbReference>
<dbReference type="InterPro" id="IPR038765">
    <property type="entry name" value="Papain-like_cys_pep_sf"/>
</dbReference>
<name>A0A1C3KCG2_PLAMA</name>
<organism evidence="14 15">
    <name type="scientific">Plasmodium malariae</name>
    <dbReference type="NCBI Taxonomy" id="5858"/>
    <lineage>
        <taxon>Eukaryota</taxon>
        <taxon>Sar</taxon>
        <taxon>Alveolata</taxon>
        <taxon>Apicomplexa</taxon>
        <taxon>Aconoidasida</taxon>
        <taxon>Haemosporida</taxon>
        <taxon>Plasmodiidae</taxon>
        <taxon>Plasmodium</taxon>
        <taxon>Plasmodium (Plasmodium)</taxon>
    </lineage>
</organism>
<dbReference type="PROSITE" id="PS00139">
    <property type="entry name" value="THIOL_PROTEASE_CYS"/>
    <property type="match status" value="1"/>
</dbReference>
<keyword evidence="6 11" id="KW-0472">Membrane</keyword>
<evidence type="ECO:0000259" key="13">
    <source>
        <dbReference type="SMART" id="SM00848"/>
    </source>
</evidence>
<evidence type="ECO:0000256" key="3">
    <source>
        <dbReference type="ARBA" id="ARBA00022692"/>
    </source>
</evidence>
<dbReference type="InterPro" id="IPR013128">
    <property type="entry name" value="Peptidase_C1A"/>
</dbReference>
<comment type="similarity">
    <text evidence="2">Belongs to the peptidase C1 family.</text>
</comment>
<gene>
    <name evidence="14" type="primary">PmlGA01_090016000</name>
    <name evidence="14" type="ORF">PMLGA01_090016000</name>
</gene>
<dbReference type="Gene3D" id="3.90.70.10">
    <property type="entry name" value="Cysteine proteinases"/>
    <property type="match status" value="1"/>
</dbReference>
<evidence type="ECO:0000256" key="5">
    <source>
        <dbReference type="ARBA" id="ARBA00022989"/>
    </source>
</evidence>
<evidence type="ECO:0000259" key="12">
    <source>
        <dbReference type="SMART" id="SM00645"/>
    </source>
</evidence>
<protein>
    <submittedName>
        <fullName evidence="14">Vivapain-2, putative</fullName>
    </submittedName>
</protein>
<evidence type="ECO:0000256" key="10">
    <source>
        <dbReference type="SAM" id="MobiDB-lite"/>
    </source>
</evidence>
<dbReference type="GO" id="GO:0006508">
    <property type="term" value="P:proteolysis"/>
    <property type="evidence" value="ECO:0007669"/>
    <property type="project" value="InterPro"/>
</dbReference>
<dbReference type="Pfam" id="PF08246">
    <property type="entry name" value="Inhibitor_I29"/>
    <property type="match status" value="1"/>
</dbReference>
<dbReference type="Proteomes" id="UP000219799">
    <property type="component" value="Chromosome 9"/>
</dbReference>
<dbReference type="GO" id="GO:0016020">
    <property type="term" value="C:membrane"/>
    <property type="evidence" value="ECO:0007669"/>
    <property type="project" value="UniProtKB-SubCell"/>
</dbReference>